<gene>
    <name evidence="4" type="ORF">K435DRAFT_898934</name>
</gene>
<keyword evidence="3" id="KW-0812">Transmembrane</keyword>
<keyword evidence="3" id="KW-1133">Transmembrane helix</keyword>
<keyword evidence="1" id="KW-0175">Coiled coil</keyword>
<reference evidence="4 5" key="1">
    <citation type="journal article" date="2019" name="Nat. Ecol. Evol.">
        <title>Megaphylogeny resolves global patterns of mushroom evolution.</title>
        <authorList>
            <person name="Varga T."/>
            <person name="Krizsan K."/>
            <person name="Foldi C."/>
            <person name="Dima B."/>
            <person name="Sanchez-Garcia M."/>
            <person name="Sanchez-Ramirez S."/>
            <person name="Szollosi G.J."/>
            <person name="Szarkandi J.G."/>
            <person name="Papp V."/>
            <person name="Albert L."/>
            <person name="Andreopoulos W."/>
            <person name="Angelini C."/>
            <person name="Antonin V."/>
            <person name="Barry K.W."/>
            <person name="Bougher N.L."/>
            <person name="Buchanan P."/>
            <person name="Buyck B."/>
            <person name="Bense V."/>
            <person name="Catcheside P."/>
            <person name="Chovatia M."/>
            <person name="Cooper J."/>
            <person name="Damon W."/>
            <person name="Desjardin D."/>
            <person name="Finy P."/>
            <person name="Geml J."/>
            <person name="Haridas S."/>
            <person name="Hughes K."/>
            <person name="Justo A."/>
            <person name="Karasinski D."/>
            <person name="Kautmanova I."/>
            <person name="Kiss B."/>
            <person name="Kocsube S."/>
            <person name="Kotiranta H."/>
            <person name="LaButti K.M."/>
            <person name="Lechner B.E."/>
            <person name="Liimatainen K."/>
            <person name="Lipzen A."/>
            <person name="Lukacs Z."/>
            <person name="Mihaltcheva S."/>
            <person name="Morgado L.N."/>
            <person name="Niskanen T."/>
            <person name="Noordeloos M.E."/>
            <person name="Ohm R.A."/>
            <person name="Ortiz-Santana B."/>
            <person name="Ovrebo C."/>
            <person name="Racz N."/>
            <person name="Riley R."/>
            <person name="Savchenko A."/>
            <person name="Shiryaev A."/>
            <person name="Soop K."/>
            <person name="Spirin V."/>
            <person name="Szebenyi C."/>
            <person name="Tomsovsky M."/>
            <person name="Tulloss R.E."/>
            <person name="Uehling J."/>
            <person name="Grigoriev I.V."/>
            <person name="Vagvolgyi C."/>
            <person name="Papp T."/>
            <person name="Martin F.M."/>
            <person name="Miettinen O."/>
            <person name="Hibbett D.S."/>
            <person name="Nagy L.G."/>
        </authorList>
    </citation>
    <scope>NUCLEOTIDE SEQUENCE [LARGE SCALE GENOMIC DNA]</scope>
    <source>
        <strain evidence="4 5">CBS 962.96</strain>
    </source>
</reference>
<feature type="compositionally biased region" description="Basic and acidic residues" evidence="2">
    <location>
        <begin position="902"/>
        <end position="916"/>
    </location>
</feature>
<dbReference type="AlphaFoldDB" id="A0A4S8MPR0"/>
<keyword evidence="3" id="KW-0472">Membrane</keyword>
<evidence type="ECO:0000256" key="3">
    <source>
        <dbReference type="SAM" id="Phobius"/>
    </source>
</evidence>
<feature type="coiled-coil region" evidence="1">
    <location>
        <begin position="429"/>
        <end position="456"/>
    </location>
</feature>
<accession>A0A4S8MPR0</accession>
<evidence type="ECO:0000256" key="2">
    <source>
        <dbReference type="SAM" id="MobiDB-lite"/>
    </source>
</evidence>
<dbReference type="Proteomes" id="UP000297245">
    <property type="component" value="Unassembled WGS sequence"/>
</dbReference>
<name>A0A4S8MPR0_DENBC</name>
<protein>
    <submittedName>
        <fullName evidence="4">Uncharacterized protein</fullName>
    </submittedName>
</protein>
<keyword evidence="5" id="KW-1185">Reference proteome</keyword>
<feature type="region of interest" description="Disordered" evidence="2">
    <location>
        <begin position="850"/>
        <end position="934"/>
    </location>
</feature>
<evidence type="ECO:0000313" key="4">
    <source>
        <dbReference type="EMBL" id="THV04993.1"/>
    </source>
</evidence>
<sequence>MYLYKYKWFRNIYAPECLNPTPMTRTDGFVLYPLGRHRLSSDESKIMISWSTSGNDEDGKDGPALGQLAVRIKKDCSYELIERQLTYNLVSASTIVNLALCIICLFLASPLGRTAQSNLFLYAHWAWYFAEITQHIPPDDKWANEWAKKRAFSAFQNEHAADIDVLQQRLLVSSGPSGDSGDSGDGAGAGSSSFDDMAWVNPMVAVDGPACVLATSTPAHFISYAETAQNDYAISRPNLVIAAFYSRAPSIVNDDNVNSILGGSWYHRDLASRSKDEVWFRISFYRLHLPKITLQHSCLSAGNREASRIQRKDLHKTRTLIVYCRAFTELATEDTLDDIMGLTSKLREVRILSSTKGFIQALVADGAKDGSTTETADETQNKPEIKLQTIKRFIEKLEKNPKSNDSIKKLSTQFRDQYTKSEERDKDKSTIQNKVLKKAEEKIKKFQEKMERLGEPRIKVIDLWELSVDLSIIILYARKDSHIRIVSPSYPTDTLECLVWKYMYEQVRFPGPRDPDIQNFHFYRRLSWENGHPSIKPIRDSEALKDVAKPDARQEIYLWALHDTSSHYAVLESSRKMMLSNICKRLDREDEYVLKEMNGELHKSSSFFRKGTQNMESLKNAWESMRDTKKPFGEVVGLLKSDMIISGMDTCSRSTAMLQPTTFPLPSPQGHSESAQEGSSNGSYRPTTTWNYKKVNVAEMPEAIRFPKPTHRSLLVAWNQVLILRGLGGITMKNIAYCNYPRCQGQALARSAENENPTSSITPIANCNGSSQWTNDALAQVFGIEDRSQPITIPLQTPPAQSHNLGGNADNPTSNEKISSLRTKCALVQGPEINRSHEAADAIQRTVQTHASITQTPQITPPTQSDRGSPSLQSTQRVNDLRNSSQTPDGTGTSNSSTPRRSSTESDNTRSYRTAEETPTSTENEAGSGSQTTSRWSLYGKIAKVVKSTFGWGRS</sequence>
<evidence type="ECO:0000256" key="1">
    <source>
        <dbReference type="SAM" id="Coils"/>
    </source>
</evidence>
<dbReference type="EMBL" id="ML179052">
    <property type="protein sequence ID" value="THV04993.1"/>
    <property type="molecule type" value="Genomic_DNA"/>
</dbReference>
<feature type="compositionally biased region" description="Polar residues" evidence="2">
    <location>
        <begin position="917"/>
        <end position="934"/>
    </location>
</feature>
<feature type="region of interest" description="Disordered" evidence="2">
    <location>
        <begin position="658"/>
        <end position="687"/>
    </location>
</feature>
<feature type="region of interest" description="Disordered" evidence="2">
    <location>
        <begin position="791"/>
        <end position="819"/>
    </location>
</feature>
<feature type="compositionally biased region" description="Polar residues" evidence="2">
    <location>
        <begin position="865"/>
        <end position="889"/>
    </location>
</feature>
<evidence type="ECO:0000313" key="5">
    <source>
        <dbReference type="Proteomes" id="UP000297245"/>
    </source>
</evidence>
<feature type="compositionally biased region" description="Low complexity" evidence="2">
    <location>
        <begin position="853"/>
        <end position="864"/>
    </location>
</feature>
<feature type="transmembrane region" description="Helical" evidence="3">
    <location>
        <begin position="87"/>
        <end position="108"/>
    </location>
</feature>
<organism evidence="4 5">
    <name type="scientific">Dendrothele bispora (strain CBS 962.96)</name>
    <dbReference type="NCBI Taxonomy" id="1314807"/>
    <lineage>
        <taxon>Eukaryota</taxon>
        <taxon>Fungi</taxon>
        <taxon>Dikarya</taxon>
        <taxon>Basidiomycota</taxon>
        <taxon>Agaricomycotina</taxon>
        <taxon>Agaricomycetes</taxon>
        <taxon>Agaricomycetidae</taxon>
        <taxon>Agaricales</taxon>
        <taxon>Agaricales incertae sedis</taxon>
        <taxon>Dendrothele</taxon>
    </lineage>
</organism>
<feature type="compositionally biased region" description="Low complexity" evidence="2">
    <location>
        <begin position="890"/>
        <end position="901"/>
    </location>
</feature>
<proteinExistence type="predicted"/>